<organism evidence="1 2">
    <name type="scientific">Candidatus Clostridium helianthi</name>
    <dbReference type="NCBI Taxonomy" id="3381660"/>
    <lineage>
        <taxon>Bacteria</taxon>
        <taxon>Bacillati</taxon>
        <taxon>Bacillota</taxon>
        <taxon>Clostridia</taxon>
        <taxon>Eubacteriales</taxon>
        <taxon>Clostridiaceae</taxon>
        <taxon>Clostridium</taxon>
    </lineage>
</organism>
<proteinExistence type="predicted"/>
<reference evidence="1 2" key="1">
    <citation type="submission" date="2024-11" db="EMBL/GenBank/DDBJ databases">
        <authorList>
            <person name="Heng Y.C."/>
            <person name="Lim A.C.H."/>
            <person name="Lee J.K.Y."/>
            <person name="Kittelmann S."/>
        </authorList>
    </citation>
    <scope>NUCLEOTIDE SEQUENCE [LARGE SCALE GENOMIC DNA]</scope>
    <source>
        <strain evidence="1 2">WILCCON 0112</strain>
    </source>
</reference>
<dbReference type="RefSeq" id="WP_406762744.1">
    <property type="nucleotide sequence ID" value="NZ_JBJIAB010000051.1"/>
</dbReference>
<name>A0ABW8SES6_9CLOT</name>
<comment type="caution">
    <text evidence="1">The sequence shown here is derived from an EMBL/GenBank/DDBJ whole genome shotgun (WGS) entry which is preliminary data.</text>
</comment>
<evidence type="ECO:0000313" key="2">
    <source>
        <dbReference type="Proteomes" id="UP001623600"/>
    </source>
</evidence>
<sequence length="55" mass="6560">MRVKDVLRETDIGNYKKLMKMNNKKKSEKLSEHDIRELMSHSSYTRHKGAIKQVK</sequence>
<keyword evidence="2" id="KW-1185">Reference proteome</keyword>
<evidence type="ECO:0000313" key="1">
    <source>
        <dbReference type="EMBL" id="MFL0168279.1"/>
    </source>
</evidence>
<gene>
    <name evidence="1" type="ORF">ACJDTP_24770</name>
</gene>
<dbReference type="Proteomes" id="UP001623600">
    <property type="component" value="Unassembled WGS sequence"/>
</dbReference>
<dbReference type="EMBL" id="JBJIAB010000051">
    <property type="protein sequence ID" value="MFL0168279.1"/>
    <property type="molecule type" value="Genomic_DNA"/>
</dbReference>
<accession>A0ABW8SES6</accession>
<protein>
    <submittedName>
        <fullName evidence="1">Uncharacterized protein</fullName>
    </submittedName>
</protein>